<dbReference type="GO" id="GO:0015483">
    <property type="term" value="F:long-chain fatty acid transporting porin activity"/>
    <property type="evidence" value="ECO:0007669"/>
    <property type="project" value="TreeGrafter"/>
</dbReference>
<dbReference type="InterPro" id="IPR005017">
    <property type="entry name" value="OMPP1/FadL/TodX"/>
</dbReference>
<evidence type="ECO:0000256" key="8">
    <source>
        <dbReference type="SAM" id="SignalP"/>
    </source>
</evidence>
<organism evidence="9 10">
    <name type="scientific">Pseudoalteromonas piscicida</name>
    <dbReference type="NCBI Taxonomy" id="43662"/>
    <lineage>
        <taxon>Bacteria</taxon>
        <taxon>Pseudomonadati</taxon>
        <taxon>Pseudomonadota</taxon>
        <taxon>Gammaproteobacteria</taxon>
        <taxon>Alteromonadales</taxon>
        <taxon>Pseudoalteromonadaceae</taxon>
        <taxon>Pseudoalteromonas</taxon>
    </lineage>
</organism>
<dbReference type="PANTHER" id="PTHR35093:SF8">
    <property type="entry name" value="OUTER MEMBRANE PROTEIN NMB0088-RELATED"/>
    <property type="match status" value="1"/>
</dbReference>
<comment type="similarity">
    <text evidence="2">Belongs to the OmpP1/FadL family.</text>
</comment>
<comment type="subcellular location">
    <subcellularLocation>
        <location evidence="1">Cell outer membrane</location>
        <topology evidence="1">Multi-pass membrane protein</topology>
    </subcellularLocation>
</comment>
<evidence type="ECO:0000256" key="5">
    <source>
        <dbReference type="ARBA" id="ARBA00022729"/>
    </source>
</evidence>
<keyword evidence="3" id="KW-1134">Transmembrane beta strand</keyword>
<evidence type="ECO:0000256" key="3">
    <source>
        <dbReference type="ARBA" id="ARBA00022452"/>
    </source>
</evidence>
<evidence type="ECO:0000256" key="4">
    <source>
        <dbReference type="ARBA" id="ARBA00022692"/>
    </source>
</evidence>
<evidence type="ECO:0000313" key="10">
    <source>
        <dbReference type="Proteomes" id="UP000228621"/>
    </source>
</evidence>
<dbReference type="Proteomes" id="UP000228621">
    <property type="component" value="Unassembled WGS sequence"/>
</dbReference>
<feature type="chain" id="PRO_5012720804" evidence="8">
    <location>
        <begin position="23"/>
        <end position="419"/>
    </location>
</feature>
<reference evidence="10" key="1">
    <citation type="journal article" date="2019" name="Genome Announc.">
        <title>Draft Genome Sequence of Pseudoalteromonas piscicida Strain 36Y ROTHPW, an Hypersaline Seawater Isolate from the South Coast of Sonora, Mexico.</title>
        <authorList>
            <person name="Sanchez-Diaz R."/>
            <person name="Molina-Garza Z.J."/>
            <person name="Cruz-Suarez L.E."/>
            <person name="Selvin J."/>
            <person name="Kiran G.S."/>
            <person name="Ibarra-Gamez J.C."/>
            <person name="Gomez-Gil B."/>
            <person name="Galaviz-Silva L."/>
        </authorList>
    </citation>
    <scope>NUCLEOTIDE SEQUENCE [LARGE SCALE GENOMIC DNA]</scope>
    <source>
        <strain evidence="10">36Y_RITHPW</strain>
    </source>
</reference>
<dbReference type="GO" id="GO:0009279">
    <property type="term" value="C:cell outer membrane"/>
    <property type="evidence" value="ECO:0007669"/>
    <property type="project" value="UniProtKB-SubCell"/>
</dbReference>
<keyword evidence="7" id="KW-0998">Cell outer membrane</keyword>
<keyword evidence="4" id="KW-0812">Transmembrane</keyword>
<evidence type="ECO:0000256" key="7">
    <source>
        <dbReference type="ARBA" id="ARBA00023237"/>
    </source>
</evidence>
<dbReference type="Pfam" id="PF03349">
    <property type="entry name" value="Toluene_X"/>
    <property type="match status" value="1"/>
</dbReference>
<dbReference type="OrthoDB" id="19849at2"/>
<sequence length="419" mass="44844">MNKVLLGLIASGAILSSSQALAAAFQLAEQNVSGLGRAYAGEASAADDASVVARNPALMGQLSGTQLSVAAMYVQPDVSLTGTSTNNGVPAAALNDNSIAPSAIVPAIYATHKYNDKWSIGAGVYSQFGLSTEFDKDYVAGQIAGETEIVTVNAGISASYQVDEQWSVALGINHVYADAKIIRNLGVNNLGQPASLEAVHLEGDDTGFGWNVGVAYQIDEDNRLGFHYRSETDITFDGHFRSALPVTMGGTSNVSVPGYVDVTLPAIAEISGSHKLNAATSVHYSVLWTGWSSFDELEAIIGTSKSAFTKEENFSNSLRFAFGADYQLNDYVKLRAGMAYDESPADEKLLSISIPDTDRTWYSFGAEYTLPNQATVDFGISLLRGKTQNFIETDKAQSEWGFRSKGHAMIFGLQYNHTF</sequence>
<feature type="signal peptide" evidence="8">
    <location>
        <begin position="1"/>
        <end position="22"/>
    </location>
</feature>
<evidence type="ECO:0000256" key="2">
    <source>
        <dbReference type="ARBA" id="ARBA00008163"/>
    </source>
</evidence>
<keyword evidence="10" id="KW-1185">Reference proteome</keyword>
<name>A0A2A5JK06_PSEO7</name>
<proteinExistence type="inferred from homology"/>
<dbReference type="PANTHER" id="PTHR35093">
    <property type="entry name" value="OUTER MEMBRANE PROTEIN NMB0088-RELATED"/>
    <property type="match status" value="1"/>
</dbReference>
<dbReference type="EMBL" id="NKHF01000104">
    <property type="protein sequence ID" value="PCK29772.1"/>
    <property type="molecule type" value="Genomic_DNA"/>
</dbReference>
<protein>
    <submittedName>
        <fullName evidence="9">Long-chain fatty acid transporter</fullName>
    </submittedName>
</protein>
<evidence type="ECO:0000313" key="9">
    <source>
        <dbReference type="EMBL" id="PCK29772.1"/>
    </source>
</evidence>
<keyword evidence="6" id="KW-0472">Membrane</keyword>
<gene>
    <name evidence="9" type="ORF">CEX98_21180</name>
</gene>
<evidence type="ECO:0000256" key="1">
    <source>
        <dbReference type="ARBA" id="ARBA00004571"/>
    </source>
</evidence>
<dbReference type="AlphaFoldDB" id="A0A2A5JK06"/>
<accession>A0A2A5JK06</accession>
<keyword evidence="5 8" id="KW-0732">Signal</keyword>
<dbReference type="SUPFAM" id="SSF56935">
    <property type="entry name" value="Porins"/>
    <property type="match status" value="1"/>
</dbReference>
<evidence type="ECO:0000256" key="6">
    <source>
        <dbReference type="ARBA" id="ARBA00023136"/>
    </source>
</evidence>
<dbReference type="Gene3D" id="2.40.160.60">
    <property type="entry name" value="Outer membrane protein transport protein (OMPP1/FadL/TodX)"/>
    <property type="match status" value="1"/>
</dbReference>
<comment type="caution">
    <text evidence="9">The sequence shown here is derived from an EMBL/GenBank/DDBJ whole genome shotgun (WGS) entry which is preliminary data.</text>
</comment>
<dbReference type="RefSeq" id="WP_099643987.1">
    <property type="nucleotide sequence ID" value="NZ_NKHF01000104.1"/>
</dbReference>